<keyword evidence="2" id="KW-1185">Reference proteome</keyword>
<dbReference type="AlphaFoldDB" id="A0A8B8WIX4"/>
<feature type="compositionally biased region" description="Pro residues" evidence="1">
    <location>
        <begin position="131"/>
        <end position="147"/>
    </location>
</feature>
<dbReference type="RefSeq" id="XP_036697138.1">
    <property type="nucleotide sequence ID" value="XM_036841243.1"/>
</dbReference>
<dbReference type="GeneID" id="118889497"/>
<sequence length="147" mass="16197">MPGTVSPSPYKSHGQTQSRRAGDTGGHLPKGAAPTGPDRPQTPSPSPTLCLGPALATDKMSKSYTLKNPGRVSYDAGMIKMFWEKKIELHTKQLQNEDMRMRRSALDRLRSEWARKLETRNQTMLSRQEAPPGPPRPAPPTSPQPEA</sequence>
<accession>A0A8B8WIX4</accession>
<dbReference type="CTD" id="285095"/>
<dbReference type="PANTHER" id="PTHR40387:SF4">
    <property type="entry name" value="PROTEIN FAM240C"/>
    <property type="match status" value="1"/>
</dbReference>
<feature type="region of interest" description="Disordered" evidence="1">
    <location>
        <begin position="1"/>
        <end position="53"/>
    </location>
</feature>
<proteinExistence type="predicted"/>
<evidence type="ECO:0000313" key="2">
    <source>
        <dbReference type="Proteomes" id="UP000694857"/>
    </source>
</evidence>
<feature type="compositionally biased region" description="Polar residues" evidence="1">
    <location>
        <begin position="1"/>
        <end position="19"/>
    </location>
</feature>
<organism evidence="2 3">
    <name type="scientific">Balaenoptera musculus</name>
    <name type="common">Blue whale</name>
    <dbReference type="NCBI Taxonomy" id="9771"/>
    <lineage>
        <taxon>Eukaryota</taxon>
        <taxon>Metazoa</taxon>
        <taxon>Chordata</taxon>
        <taxon>Craniata</taxon>
        <taxon>Vertebrata</taxon>
        <taxon>Euteleostomi</taxon>
        <taxon>Mammalia</taxon>
        <taxon>Eutheria</taxon>
        <taxon>Laurasiatheria</taxon>
        <taxon>Artiodactyla</taxon>
        <taxon>Whippomorpha</taxon>
        <taxon>Cetacea</taxon>
        <taxon>Mysticeti</taxon>
        <taxon>Balaenopteridae</taxon>
        <taxon>Balaenoptera</taxon>
    </lineage>
</organism>
<feature type="region of interest" description="Disordered" evidence="1">
    <location>
        <begin position="115"/>
        <end position="147"/>
    </location>
</feature>
<dbReference type="Proteomes" id="UP000694857">
    <property type="component" value="Unplaced"/>
</dbReference>
<evidence type="ECO:0000313" key="3">
    <source>
        <dbReference type="RefSeq" id="XP_036697138.1"/>
    </source>
</evidence>
<gene>
    <name evidence="3" type="primary">FAM240C</name>
</gene>
<dbReference type="KEGG" id="bmus:118889497"/>
<reference evidence="3" key="1">
    <citation type="submission" date="2025-08" db="UniProtKB">
        <authorList>
            <consortium name="RefSeq"/>
        </authorList>
    </citation>
    <scope>IDENTIFICATION</scope>
    <source>
        <tissue evidence="3">Epidermis and Blubber</tissue>
    </source>
</reference>
<name>A0A8B8WIX4_BALMU</name>
<dbReference type="PANTHER" id="PTHR40387">
    <property type="entry name" value="PROTEIN FAM240B"/>
    <property type="match status" value="1"/>
</dbReference>
<dbReference type="InterPro" id="IPR040261">
    <property type="entry name" value="FAM240"/>
</dbReference>
<dbReference type="OrthoDB" id="9426889at2759"/>
<evidence type="ECO:0000256" key="1">
    <source>
        <dbReference type="SAM" id="MobiDB-lite"/>
    </source>
</evidence>
<protein>
    <submittedName>
        <fullName evidence="3">Protein FAM240C isoform X1</fullName>
    </submittedName>
</protein>